<keyword evidence="1" id="KW-0479">Metal-binding</keyword>
<reference evidence="3 4" key="1">
    <citation type="submission" date="2007-06" db="EMBL/GenBank/DDBJ databases">
        <authorList>
            <person name="Shimkets L."/>
            <person name="Ferriera S."/>
            <person name="Johnson J."/>
            <person name="Kravitz S."/>
            <person name="Beeson K."/>
            <person name="Sutton G."/>
            <person name="Rogers Y.-H."/>
            <person name="Friedman R."/>
            <person name="Frazier M."/>
            <person name="Venter J.C."/>
        </authorList>
    </citation>
    <scope>NUCLEOTIDE SEQUENCE [LARGE SCALE GENOMIC DNA]</scope>
    <source>
        <strain evidence="3 4">SIR-1</strain>
    </source>
</reference>
<dbReference type="InterPro" id="IPR008949">
    <property type="entry name" value="Isoprenoid_synthase_dom_sf"/>
</dbReference>
<sequence>MTTTNTLERLSRPDGPVLSFEPTQGRGDRPRLECGLEEAINEFVEEAHEHTLRWAVESGLVQDTGSKFERFRGARFTWLAARAYPTVTRGQLELISDWITFLFFYDDMCDTQESTEKDYLKKLVAAENRLIAIGHGAEIDDTDSPLNSALANIRDRVAEQGADAWLGRLGYHIQEYIEGCRWERFIRMQGSIPSLATYSKLRLLISAVYPCFDFAGLCIDGSRTDFADNMLVQQLEIMANNYICWVNDIYGVDKEISESTTSNLVIVLASEHDLSWEAALDRAIEMCNAELEAFMDLEQAIVALGDSESCTYIESLKSWMRGNLDWYAETVRYGMEEGDSLSRCWSTWGWEGKDVAEASAGAAA</sequence>
<dbReference type="InterPro" id="IPR034686">
    <property type="entry name" value="Terpene_cyclase-like_2"/>
</dbReference>
<dbReference type="Proteomes" id="UP000005801">
    <property type="component" value="Unassembled WGS sequence"/>
</dbReference>
<dbReference type="GO" id="GO:0010333">
    <property type="term" value="F:terpene synthase activity"/>
    <property type="evidence" value="ECO:0007669"/>
    <property type="project" value="InterPro"/>
</dbReference>
<evidence type="ECO:0000313" key="4">
    <source>
        <dbReference type="Proteomes" id="UP000005801"/>
    </source>
</evidence>
<dbReference type="Pfam" id="PF19086">
    <property type="entry name" value="Terpene_syn_C_2"/>
    <property type="match status" value="1"/>
</dbReference>
<dbReference type="GO" id="GO:0046872">
    <property type="term" value="F:metal ion binding"/>
    <property type="evidence" value="ECO:0007669"/>
    <property type="project" value="UniProtKB-KW"/>
</dbReference>
<comment type="caution">
    <text evidence="3">The sequence shown here is derived from an EMBL/GenBank/DDBJ whole genome shotgun (WGS) entry which is preliminary data.</text>
</comment>
<dbReference type="eggNOG" id="COG0664">
    <property type="taxonomic scope" value="Bacteria"/>
</dbReference>
<dbReference type="PANTHER" id="PTHR35201">
    <property type="entry name" value="TERPENE SYNTHASE"/>
    <property type="match status" value="1"/>
</dbReference>
<gene>
    <name evidence="3" type="ORF">PPSIR1_01859</name>
</gene>
<organism evidence="3 4">
    <name type="scientific">Plesiocystis pacifica SIR-1</name>
    <dbReference type="NCBI Taxonomy" id="391625"/>
    <lineage>
        <taxon>Bacteria</taxon>
        <taxon>Pseudomonadati</taxon>
        <taxon>Myxococcota</taxon>
        <taxon>Polyangia</taxon>
        <taxon>Nannocystales</taxon>
        <taxon>Nannocystaceae</taxon>
        <taxon>Plesiocystis</taxon>
    </lineage>
</organism>
<name>A6G884_9BACT</name>
<keyword evidence="1" id="KW-0456">Lyase</keyword>
<dbReference type="AlphaFoldDB" id="A6G884"/>
<evidence type="ECO:0000256" key="1">
    <source>
        <dbReference type="RuleBase" id="RU366034"/>
    </source>
</evidence>
<protein>
    <recommendedName>
        <fullName evidence="1">Terpene synthase</fullName>
        <ecNumber evidence="1">4.2.3.-</ecNumber>
    </recommendedName>
</protein>
<dbReference type="Gene3D" id="1.10.600.10">
    <property type="entry name" value="Farnesyl Diphosphate Synthase"/>
    <property type="match status" value="1"/>
</dbReference>
<accession>A6G884</accession>
<evidence type="ECO:0000313" key="3">
    <source>
        <dbReference type="EMBL" id="EDM77925.1"/>
    </source>
</evidence>
<feature type="region of interest" description="Disordered" evidence="2">
    <location>
        <begin position="1"/>
        <end position="29"/>
    </location>
</feature>
<evidence type="ECO:0000256" key="2">
    <source>
        <dbReference type="SAM" id="MobiDB-lite"/>
    </source>
</evidence>
<comment type="similarity">
    <text evidence="1">Belongs to the terpene synthase family.</text>
</comment>
<comment type="cofactor">
    <cofactor evidence="1">
        <name>Mg(2+)</name>
        <dbReference type="ChEBI" id="CHEBI:18420"/>
    </cofactor>
</comment>
<dbReference type="STRING" id="391625.PPSIR1_01859"/>
<keyword evidence="4" id="KW-1185">Reference proteome</keyword>
<dbReference type="PANTHER" id="PTHR35201:SF4">
    <property type="entry name" value="BETA-PINACENE SYNTHASE-RELATED"/>
    <property type="match status" value="1"/>
</dbReference>
<proteinExistence type="inferred from homology"/>
<dbReference type="EMBL" id="ABCS01000038">
    <property type="protein sequence ID" value="EDM77925.1"/>
    <property type="molecule type" value="Genomic_DNA"/>
</dbReference>
<dbReference type="SUPFAM" id="SSF48576">
    <property type="entry name" value="Terpenoid synthases"/>
    <property type="match status" value="1"/>
</dbReference>
<keyword evidence="1" id="KW-0460">Magnesium</keyword>
<dbReference type="EC" id="4.2.3.-" evidence="1"/>